<dbReference type="PANTHER" id="PTHR30413">
    <property type="entry name" value="INNER MEMBRANE TRANSPORT PERMEASE"/>
    <property type="match status" value="1"/>
</dbReference>
<dbReference type="GO" id="GO:0005886">
    <property type="term" value="C:plasma membrane"/>
    <property type="evidence" value="ECO:0007669"/>
    <property type="project" value="UniProtKB-SubCell"/>
</dbReference>
<evidence type="ECO:0000256" key="5">
    <source>
        <dbReference type="ARBA" id="ARBA00022692"/>
    </source>
</evidence>
<evidence type="ECO:0000256" key="4">
    <source>
        <dbReference type="ARBA" id="ARBA00022475"/>
    </source>
</evidence>
<dbReference type="Pfam" id="PF01061">
    <property type="entry name" value="ABC2_membrane"/>
    <property type="match status" value="1"/>
</dbReference>
<comment type="caution">
    <text evidence="10">The sequence shown here is derived from an EMBL/GenBank/DDBJ whole genome shotgun (WGS) entry which is preliminary data.</text>
</comment>
<feature type="transmembrane region" description="Helical" evidence="8">
    <location>
        <begin position="70"/>
        <end position="89"/>
    </location>
</feature>
<feature type="transmembrane region" description="Helical" evidence="8">
    <location>
        <begin position="237"/>
        <end position="257"/>
    </location>
</feature>
<feature type="transmembrane region" description="Helical" evidence="8">
    <location>
        <begin position="109"/>
        <end position="137"/>
    </location>
</feature>
<proteinExistence type="inferred from homology"/>
<dbReference type="GO" id="GO:0140359">
    <property type="term" value="F:ABC-type transporter activity"/>
    <property type="evidence" value="ECO:0007669"/>
    <property type="project" value="InterPro"/>
</dbReference>
<feature type="transmembrane region" description="Helical" evidence="8">
    <location>
        <begin position="149"/>
        <end position="174"/>
    </location>
</feature>
<dbReference type="InterPro" id="IPR047817">
    <property type="entry name" value="ABC2_TM_bact-type"/>
</dbReference>
<dbReference type="Proteomes" id="UP000682713">
    <property type="component" value="Unassembled WGS sequence"/>
</dbReference>
<evidence type="ECO:0000256" key="8">
    <source>
        <dbReference type="RuleBase" id="RU361157"/>
    </source>
</evidence>
<dbReference type="PANTHER" id="PTHR30413:SF10">
    <property type="entry name" value="CAPSULE POLYSACCHARIDE EXPORT INNER-MEMBRANE PROTEIN CTRC"/>
    <property type="match status" value="1"/>
</dbReference>
<comment type="similarity">
    <text evidence="2 8">Belongs to the ABC-2 integral membrane protein family.</text>
</comment>
<evidence type="ECO:0000259" key="9">
    <source>
        <dbReference type="PROSITE" id="PS51012"/>
    </source>
</evidence>
<sequence length="267" mass="31320">MRYVIQVIKEQLLNIHLIFRLASFDLKSTYQMHYLGMIWQLLNPAIQIAAYWFVFGIGIRGGQPIGDIPFFVWLFVGLVPWFFIAPSITQGSNSIFSKVNLVSKMKFPVSVLPTIIIVKNAYNFFMMSIILIFILIINKVSPGIYLLQLPYYLFSLFAFLFSLTLFCSTISVMIRDFQTMLGSVMRLLFFLTPILWDASRLNNHLLTVLKLNPFYYLINGFRNTLLFNTWFFEDIGLTFYFWSITLLILFIGAYIHIKFRDKFVDYL</sequence>
<comment type="subcellular location">
    <subcellularLocation>
        <location evidence="1 8">Cell membrane</location>
        <topology evidence="1 8">Multi-pass membrane protein</topology>
    </subcellularLocation>
</comment>
<dbReference type="RefSeq" id="WP_213111190.1">
    <property type="nucleotide sequence ID" value="NZ_JAGYPJ010000001.1"/>
</dbReference>
<feature type="transmembrane region" description="Helical" evidence="8">
    <location>
        <begin position="180"/>
        <end position="199"/>
    </location>
</feature>
<keyword evidence="11" id="KW-1185">Reference proteome</keyword>
<dbReference type="AlphaFoldDB" id="A0A942YNT7"/>
<organism evidence="10 11">
    <name type="scientific">Lederbergia citrisecunda</name>
    <dbReference type="NCBI Taxonomy" id="2833583"/>
    <lineage>
        <taxon>Bacteria</taxon>
        <taxon>Bacillati</taxon>
        <taxon>Bacillota</taxon>
        <taxon>Bacilli</taxon>
        <taxon>Bacillales</taxon>
        <taxon>Bacillaceae</taxon>
        <taxon>Lederbergia</taxon>
    </lineage>
</organism>
<keyword evidence="7 8" id="KW-0472">Membrane</keyword>
<keyword evidence="3 8" id="KW-0813">Transport</keyword>
<dbReference type="GO" id="GO:0015920">
    <property type="term" value="P:lipopolysaccharide transport"/>
    <property type="evidence" value="ECO:0007669"/>
    <property type="project" value="TreeGrafter"/>
</dbReference>
<keyword evidence="4 8" id="KW-1003">Cell membrane</keyword>
<accession>A0A942YNT7</accession>
<keyword evidence="5 8" id="KW-0812">Transmembrane</keyword>
<reference evidence="10 11" key="1">
    <citation type="submission" date="2021-05" db="EMBL/GenBank/DDBJ databases">
        <title>Novel Bacillus species.</title>
        <authorList>
            <person name="Liu G."/>
        </authorList>
    </citation>
    <scope>NUCLEOTIDE SEQUENCE [LARGE SCALE GENOMIC DNA]</scope>
    <source>
        <strain evidence="10 11">FJAT-49732</strain>
    </source>
</reference>
<evidence type="ECO:0000313" key="10">
    <source>
        <dbReference type="EMBL" id="MBS4200631.1"/>
    </source>
</evidence>
<evidence type="ECO:0000256" key="2">
    <source>
        <dbReference type="ARBA" id="ARBA00007783"/>
    </source>
</evidence>
<dbReference type="PROSITE" id="PS51012">
    <property type="entry name" value="ABC_TM2"/>
    <property type="match status" value="1"/>
</dbReference>
<evidence type="ECO:0000313" key="11">
    <source>
        <dbReference type="Proteomes" id="UP000682713"/>
    </source>
</evidence>
<name>A0A942YNT7_9BACI</name>
<dbReference type="EMBL" id="JAGYPJ010000001">
    <property type="protein sequence ID" value="MBS4200631.1"/>
    <property type="molecule type" value="Genomic_DNA"/>
</dbReference>
<evidence type="ECO:0000256" key="7">
    <source>
        <dbReference type="ARBA" id="ARBA00023136"/>
    </source>
</evidence>
<evidence type="ECO:0000256" key="6">
    <source>
        <dbReference type="ARBA" id="ARBA00022989"/>
    </source>
</evidence>
<evidence type="ECO:0000256" key="1">
    <source>
        <dbReference type="ARBA" id="ARBA00004651"/>
    </source>
</evidence>
<feature type="transmembrane region" description="Helical" evidence="8">
    <location>
        <begin position="37"/>
        <end position="58"/>
    </location>
</feature>
<feature type="domain" description="ABC transmembrane type-2" evidence="9">
    <location>
        <begin position="35"/>
        <end position="259"/>
    </location>
</feature>
<dbReference type="InterPro" id="IPR013525">
    <property type="entry name" value="ABC2_TM"/>
</dbReference>
<keyword evidence="6 8" id="KW-1133">Transmembrane helix</keyword>
<protein>
    <recommendedName>
        <fullName evidence="8">Transport permease protein</fullName>
    </recommendedName>
</protein>
<gene>
    <name evidence="10" type="ORF">KHA93_13415</name>
</gene>
<evidence type="ECO:0000256" key="3">
    <source>
        <dbReference type="ARBA" id="ARBA00022448"/>
    </source>
</evidence>